<reference evidence="2" key="4">
    <citation type="submission" date="2019-03" db="UniProtKB">
        <authorList>
            <consortium name="EnsemblPlants"/>
        </authorList>
    </citation>
    <scope>IDENTIFICATION</scope>
</reference>
<dbReference type="AlphaFoldDB" id="A0A453RUI6"/>
<dbReference type="InterPro" id="IPR053151">
    <property type="entry name" value="RNase_H-like"/>
</dbReference>
<organism evidence="2 3">
    <name type="scientific">Aegilops tauschii subsp. strangulata</name>
    <name type="common">Goatgrass</name>
    <dbReference type="NCBI Taxonomy" id="200361"/>
    <lineage>
        <taxon>Eukaryota</taxon>
        <taxon>Viridiplantae</taxon>
        <taxon>Streptophyta</taxon>
        <taxon>Embryophyta</taxon>
        <taxon>Tracheophyta</taxon>
        <taxon>Spermatophyta</taxon>
        <taxon>Magnoliopsida</taxon>
        <taxon>Liliopsida</taxon>
        <taxon>Poales</taxon>
        <taxon>Poaceae</taxon>
        <taxon>BOP clade</taxon>
        <taxon>Pooideae</taxon>
        <taxon>Triticodae</taxon>
        <taxon>Triticeae</taxon>
        <taxon>Triticinae</taxon>
        <taxon>Aegilops</taxon>
    </lineage>
</organism>
<dbReference type="InterPro" id="IPR044730">
    <property type="entry name" value="RNase_H-like_dom_plant"/>
</dbReference>
<evidence type="ECO:0000313" key="3">
    <source>
        <dbReference type="Proteomes" id="UP000015105"/>
    </source>
</evidence>
<dbReference type="CDD" id="cd06222">
    <property type="entry name" value="RNase_H_like"/>
    <property type="match status" value="1"/>
</dbReference>
<dbReference type="Gramene" id="AET7Gv20698200.1">
    <property type="protein sequence ID" value="AET7Gv20698200.1"/>
    <property type="gene ID" value="AET7Gv20698200"/>
</dbReference>
<dbReference type="PANTHER" id="PTHR47723">
    <property type="entry name" value="OS05G0353850 PROTEIN"/>
    <property type="match status" value="1"/>
</dbReference>
<dbReference type="GO" id="GO:0003676">
    <property type="term" value="F:nucleic acid binding"/>
    <property type="evidence" value="ECO:0007669"/>
    <property type="project" value="InterPro"/>
</dbReference>
<accession>A0A453RUI6</accession>
<dbReference type="SUPFAM" id="SSF53098">
    <property type="entry name" value="Ribonuclease H-like"/>
    <property type="match status" value="1"/>
</dbReference>
<dbReference type="PANTHER" id="PTHR47723:SF19">
    <property type="entry name" value="POLYNUCLEOTIDYL TRANSFERASE, RIBONUCLEASE H-LIKE SUPERFAMILY PROTEIN"/>
    <property type="match status" value="1"/>
</dbReference>
<dbReference type="Proteomes" id="UP000015105">
    <property type="component" value="Chromosome 7D"/>
</dbReference>
<keyword evidence="3" id="KW-1185">Reference proteome</keyword>
<dbReference type="Gene3D" id="3.30.420.10">
    <property type="entry name" value="Ribonuclease H-like superfamily/Ribonuclease H"/>
    <property type="match status" value="1"/>
</dbReference>
<dbReference type="Pfam" id="PF13456">
    <property type="entry name" value="RVT_3"/>
    <property type="match status" value="1"/>
</dbReference>
<dbReference type="InterPro" id="IPR036397">
    <property type="entry name" value="RNaseH_sf"/>
</dbReference>
<dbReference type="GO" id="GO:0004523">
    <property type="term" value="F:RNA-DNA hybrid ribonuclease activity"/>
    <property type="evidence" value="ECO:0007669"/>
    <property type="project" value="InterPro"/>
</dbReference>
<evidence type="ECO:0000259" key="1">
    <source>
        <dbReference type="Pfam" id="PF13456"/>
    </source>
</evidence>
<evidence type="ECO:0000313" key="2">
    <source>
        <dbReference type="EnsemblPlants" id="AET7Gv20698200.1"/>
    </source>
</evidence>
<dbReference type="InterPro" id="IPR002156">
    <property type="entry name" value="RNaseH_domain"/>
</dbReference>
<dbReference type="EnsemblPlants" id="AET7Gv20698200.1">
    <property type="protein sequence ID" value="AET7Gv20698200.1"/>
    <property type="gene ID" value="AET7Gv20698200"/>
</dbReference>
<dbReference type="InterPro" id="IPR012337">
    <property type="entry name" value="RNaseH-like_sf"/>
</dbReference>
<protein>
    <recommendedName>
        <fullName evidence="1">RNase H type-1 domain-containing protein</fullName>
    </recommendedName>
</protein>
<reference evidence="3" key="2">
    <citation type="journal article" date="2017" name="Nat. Plants">
        <title>The Aegilops tauschii genome reveals multiple impacts of transposons.</title>
        <authorList>
            <person name="Zhao G."/>
            <person name="Zou C."/>
            <person name="Li K."/>
            <person name="Wang K."/>
            <person name="Li T."/>
            <person name="Gao L."/>
            <person name="Zhang X."/>
            <person name="Wang H."/>
            <person name="Yang Z."/>
            <person name="Liu X."/>
            <person name="Jiang W."/>
            <person name="Mao L."/>
            <person name="Kong X."/>
            <person name="Jiao Y."/>
            <person name="Jia J."/>
        </authorList>
    </citation>
    <scope>NUCLEOTIDE SEQUENCE [LARGE SCALE GENOMIC DNA]</scope>
    <source>
        <strain evidence="3">cv. AL8/78</strain>
    </source>
</reference>
<reference evidence="2" key="3">
    <citation type="journal article" date="2017" name="Nature">
        <title>Genome sequence of the progenitor of the wheat D genome Aegilops tauschii.</title>
        <authorList>
            <person name="Luo M.C."/>
            <person name="Gu Y.Q."/>
            <person name="Puiu D."/>
            <person name="Wang H."/>
            <person name="Twardziok S.O."/>
            <person name="Deal K.R."/>
            <person name="Huo N."/>
            <person name="Zhu T."/>
            <person name="Wang L."/>
            <person name="Wang Y."/>
            <person name="McGuire P.E."/>
            <person name="Liu S."/>
            <person name="Long H."/>
            <person name="Ramasamy R.K."/>
            <person name="Rodriguez J.C."/>
            <person name="Van S.L."/>
            <person name="Yuan L."/>
            <person name="Wang Z."/>
            <person name="Xia Z."/>
            <person name="Xiao L."/>
            <person name="Anderson O.D."/>
            <person name="Ouyang S."/>
            <person name="Liang Y."/>
            <person name="Zimin A.V."/>
            <person name="Pertea G."/>
            <person name="Qi P."/>
            <person name="Bennetzen J.L."/>
            <person name="Dai X."/>
            <person name="Dawson M.W."/>
            <person name="Muller H.G."/>
            <person name="Kugler K."/>
            <person name="Rivarola-Duarte L."/>
            <person name="Spannagl M."/>
            <person name="Mayer K.F.X."/>
            <person name="Lu F.H."/>
            <person name="Bevan M.W."/>
            <person name="Leroy P."/>
            <person name="Li P."/>
            <person name="You F.M."/>
            <person name="Sun Q."/>
            <person name="Liu Z."/>
            <person name="Lyons E."/>
            <person name="Wicker T."/>
            <person name="Salzberg S.L."/>
            <person name="Devos K.M."/>
            <person name="Dvorak J."/>
        </authorList>
    </citation>
    <scope>NUCLEOTIDE SEQUENCE [LARGE SCALE GENOMIC DNA]</scope>
    <source>
        <strain evidence="2">cv. AL8/78</strain>
    </source>
</reference>
<feature type="domain" description="RNase H type-1" evidence="1">
    <location>
        <begin position="5"/>
        <end position="114"/>
    </location>
</feature>
<sequence>KINVDGAVAAICRDQTGLYLGSSSVFFQGTNDPHILETYACREALALAEDLVVIAIYVASDCQGVVDDINRGTGGPNAATIHEITNHCNSFISCSFIHEHRNFNFEAHNLAKFACNL</sequence>
<name>A0A453RUI6_AEGTS</name>
<reference evidence="2" key="5">
    <citation type="journal article" date="2021" name="G3 (Bethesda)">
        <title>Aegilops tauschii genome assembly Aet v5.0 features greater sequence contiguity and improved annotation.</title>
        <authorList>
            <person name="Wang L."/>
            <person name="Zhu T."/>
            <person name="Rodriguez J.C."/>
            <person name="Deal K.R."/>
            <person name="Dubcovsky J."/>
            <person name="McGuire P.E."/>
            <person name="Lux T."/>
            <person name="Spannagl M."/>
            <person name="Mayer K.F.X."/>
            <person name="Baldrich P."/>
            <person name="Meyers B.C."/>
            <person name="Huo N."/>
            <person name="Gu Y.Q."/>
            <person name="Zhou H."/>
            <person name="Devos K.M."/>
            <person name="Bennetzen J.L."/>
            <person name="Unver T."/>
            <person name="Budak H."/>
            <person name="Gulick P.J."/>
            <person name="Galiba G."/>
            <person name="Kalapos B."/>
            <person name="Nelson D.R."/>
            <person name="Li P."/>
            <person name="You F.M."/>
            <person name="Luo M.C."/>
            <person name="Dvorak J."/>
        </authorList>
    </citation>
    <scope>NUCLEOTIDE SEQUENCE [LARGE SCALE GENOMIC DNA]</scope>
    <source>
        <strain evidence="2">cv. AL8/78</strain>
    </source>
</reference>
<reference evidence="3" key="1">
    <citation type="journal article" date="2014" name="Science">
        <title>Ancient hybridizations among the ancestral genomes of bread wheat.</title>
        <authorList>
            <consortium name="International Wheat Genome Sequencing Consortium,"/>
            <person name="Marcussen T."/>
            <person name="Sandve S.R."/>
            <person name="Heier L."/>
            <person name="Spannagl M."/>
            <person name="Pfeifer M."/>
            <person name="Jakobsen K.S."/>
            <person name="Wulff B.B."/>
            <person name="Steuernagel B."/>
            <person name="Mayer K.F."/>
            <person name="Olsen O.A."/>
        </authorList>
    </citation>
    <scope>NUCLEOTIDE SEQUENCE [LARGE SCALE GENOMIC DNA]</scope>
    <source>
        <strain evidence="3">cv. AL8/78</strain>
    </source>
</reference>
<proteinExistence type="predicted"/>